<feature type="binding site" evidence="6">
    <location>
        <position position="127"/>
    </location>
    <ligand>
        <name>NAD(+)</name>
        <dbReference type="ChEBI" id="CHEBI:57540"/>
    </ligand>
</feature>
<evidence type="ECO:0000256" key="5">
    <source>
        <dbReference type="ARBA" id="ARBA00023027"/>
    </source>
</evidence>
<dbReference type="Gene3D" id="3.30.360.10">
    <property type="entry name" value="Dihydrodipicolinate Reductase, domain 2"/>
    <property type="match status" value="1"/>
</dbReference>
<dbReference type="PANTHER" id="PTHR31873">
    <property type="entry name" value="L-ASPARTATE DEHYDROGENASE-RELATED"/>
    <property type="match status" value="1"/>
</dbReference>
<dbReference type="EC" id="1.4.1.21" evidence="6"/>
<accession>A0A0D0KUY1</accession>
<dbReference type="AlphaFoldDB" id="A0A0D0KUY1"/>
<evidence type="ECO:0000256" key="6">
    <source>
        <dbReference type="HAMAP-Rule" id="MF_01265"/>
    </source>
</evidence>
<feature type="active site" evidence="6">
    <location>
        <position position="223"/>
    </location>
</feature>
<comment type="catalytic activity">
    <reaction evidence="6">
        <text>L-aspartate + NAD(+) + H2O = oxaloacetate + NH4(+) + NADH + H(+)</text>
        <dbReference type="Rhea" id="RHEA:11788"/>
        <dbReference type="ChEBI" id="CHEBI:15377"/>
        <dbReference type="ChEBI" id="CHEBI:15378"/>
        <dbReference type="ChEBI" id="CHEBI:16452"/>
        <dbReference type="ChEBI" id="CHEBI:28938"/>
        <dbReference type="ChEBI" id="CHEBI:29991"/>
        <dbReference type="ChEBI" id="CHEBI:57540"/>
        <dbReference type="ChEBI" id="CHEBI:57945"/>
        <dbReference type="EC" id="1.4.1.21"/>
    </reaction>
</comment>
<dbReference type="Pfam" id="PF03447">
    <property type="entry name" value="NAD_binding_3"/>
    <property type="match status" value="1"/>
</dbReference>
<evidence type="ECO:0000259" key="8">
    <source>
        <dbReference type="Pfam" id="PF03447"/>
    </source>
</evidence>
<evidence type="ECO:0000256" key="1">
    <source>
        <dbReference type="ARBA" id="ARBA00008331"/>
    </source>
</evidence>
<dbReference type="NCBIfam" id="NF009827">
    <property type="entry name" value="PRK13303.1-2"/>
    <property type="match status" value="1"/>
</dbReference>
<dbReference type="Pfam" id="PF01958">
    <property type="entry name" value="Asp_DH_C"/>
    <property type="match status" value="1"/>
</dbReference>
<dbReference type="NCBIfam" id="NF009829">
    <property type="entry name" value="PRK13303.1-4"/>
    <property type="match status" value="1"/>
</dbReference>
<dbReference type="OrthoDB" id="7056904at2"/>
<keyword evidence="3 6" id="KW-0521">NADP</keyword>
<keyword evidence="4 6" id="KW-0560">Oxidoreductase</keyword>
<feature type="binding site" evidence="6">
    <location>
        <position position="193"/>
    </location>
    <ligand>
        <name>NAD(+)</name>
        <dbReference type="ChEBI" id="CHEBI:57540"/>
    </ligand>
</feature>
<dbReference type="Gene3D" id="3.40.50.720">
    <property type="entry name" value="NAD(P)-binding Rossmann-like Domain"/>
    <property type="match status" value="1"/>
</dbReference>
<dbReference type="RefSeq" id="WP_042553239.1">
    <property type="nucleotide sequence ID" value="NZ_JXQW01000020.1"/>
</dbReference>
<dbReference type="InterPro" id="IPR002811">
    <property type="entry name" value="Asp_DH"/>
</dbReference>
<dbReference type="SUPFAM" id="SSF55347">
    <property type="entry name" value="Glyceraldehyde-3-phosphate dehydrogenase-like, C-terminal domain"/>
    <property type="match status" value="1"/>
</dbReference>
<protein>
    <recommendedName>
        <fullName evidence="6">L-aspartate dehydrogenase</fullName>
        <ecNumber evidence="6">1.4.1.21</ecNumber>
    </recommendedName>
</protein>
<keyword evidence="2 6" id="KW-0662">Pyridine nucleotide biosynthesis</keyword>
<dbReference type="GO" id="GO:0033735">
    <property type="term" value="F:aspartate dehydrogenase [NAD(P)+] activity"/>
    <property type="evidence" value="ECO:0007669"/>
    <property type="project" value="UniProtKB-EC"/>
</dbReference>
<feature type="domain" description="Aspartate/homoserine dehydrogenase NAD-binding" evidence="8">
    <location>
        <begin position="13"/>
        <end position="122"/>
    </location>
</feature>
<dbReference type="GO" id="GO:0051287">
    <property type="term" value="F:NAD binding"/>
    <property type="evidence" value="ECO:0007669"/>
    <property type="project" value="UniProtKB-UniRule"/>
</dbReference>
<evidence type="ECO:0000256" key="3">
    <source>
        <dbReference type="ARBA" id="ARBA00022857"/>
    </source>
</evidence>
<evidence type="ECO:0000256" key="4">
    <source>
        <dbReference type="ARBA" id="ARBA00023002"/>
    </source>
</evidence>
<dbReference type="GO" id="GO:0016639">
    <property type="term" value="F:oxidoreductase activity, acting on the CH-NH2 group of donors, NAD or NADP as acceptor"/>
    <property type="evidence" value="ECO:0007669"/>
    <property type="project" value="UniProtKB-UniRule"/>
</dbReference>
<comment type="caution">
    <text evidence="9">The sequence shown here is derived from an EMBL/GenBank/DDBJ whole genome shotgun (WGS) entry which is preliminary data.</text>
</comment>
<dbReference type="InterPro" id="IPR011182">
    <property type="entry name" value="L-Asp_DH"/>
</dbReference>
<proteinExistence type="inferred from homology"/>
<dbReference type="InterPro" id="IPR005106">
    <property type="entry name" value="Asp/hSer_DH_NAD-bd"/>
</dbReference>
<comment type="similarity">
    <text evidence="1 6">Belongs to the L-aspartate dehydrogenase family.</text>
</comment>
<evidence type="ECO:0000313" key="10">
    <source>
        <dbReference type="Proteomes" id="UP000032068"/>
    </source>
</evidence>
<gene>
    <name evidence="6" type="primary">nadX</name>
    <name evidence="9" type="ORF">RU08_07875</name>
</gene>
<dbReference type="InterPro" id="IPR036291">
    <property type="entry name" value="NAD(P)-bd_dom_sf"/>
</dbReference>
<dbReference type="InterPro" id="IPR020626">
    <property type="entry name" value="Asp_DH_prok"/>
</dbReference>
<dbReference type="EMBL" id="JXQW01000020">
    <property type="protein sequence ID" value="KIQ02082.1"/>
    <property type="molecule type" value="Genomic_DNA"/>
</dbReference>
<feature type="domain" description="Aspartate dehydrogenase" evidence="7">
    <location>
        <begin position="170"/>
        <end position="257"/>
    </location>
</feature>
<comment type="miscellaneous">
    <text evidence="6">The iminoaspartate product is unstable in aqueous solution and can decompose to oxaloacetate and ammonia.</text>
</comment>
<dbReference type="HAMAP" id="MF_01265">
    <property type="entry name" value="NadX"/>
    <property type="match status" value="1"/>
</dbReference>
<evidence type="ECO:0000259" key="7">
    <source>
        <dbReference type="Pfam" id="PF01958"/>
    </source>
</evidence>
<comment type="pathway">
    <text evidence="6">Cofactor biosynthesis; NAD(+) biosynthesis; iminoaspartate from L-aspartate (dehydrogenase route): step 1/1.</text>
</comment>
<dbReference type="Proteomes" id="UP000032068">
    <property type="component" value="Unassembled WGS sequence"/>
</dbReference>
<organism evidence="9 10">
    <name type="scientific">Pseudomonas fulva</name>
    <dbReference type="NCBI Taxonomy" id="47880"/>
    <lineage>
        <taxon>Bacteria</taxon>
        <taxon>Pseudomonadati</taxon>
        <taxon>Pseudomonadota</taxon>
        <taxon>Gammaproteobacteria</taxon>
        <taxon>Pseudomonadales</taxon>
        <taxon>Pseudomonadaceae</taxon>
        <taxon>Pseudomonas</taxon>
    </lineage>
</organism>
<reference evidence="9 10" key="1">
    <citation type="submission" date="2014-12" db="EMBL/GenBank/DDBJ databases">
        <title>16Stimator: statistical estimation of ribosomal gene copy numbers from draft genome assemblies.</title>
        <authorList>
            <person name="Perisin M.A."/>
            <person name="Vetter M."/>
            <person name="Gilbert J.A."/>
            <person name="Bergelson J."/>
        </authorList>
    </citation>
    <scope>NUCLEOTIDE SEQUENCE [LARGE SCALE GENOMIC DNA]</scope>
    <source>
        <strain evidence="9 10">MEJ086</strain>
    </source>
</reference>
<dbReference type="SUPFAM" id="SSF51735">
    <property type="entry name" value="NAD(P)-binding Rossmann-fold domains"/>
    <property type="match status" value="1"/>
</dbReference>
<keyword evidence="5 6" id="KW-0520">NAD</keyword>
<name>A0A0D0KUY1_9PSED</name>
<evidence type="ECO:0000313" key="9">
    <source>
        <dbReference type="EMBL" id="KIQ02082.1"/>
    </source>
</evidence>
<evidence type="ECO:0000256" key="2">
    <source>
        <dbReference type="ARBA" id="ARBA00022642"/>
    </source>
</evidence>
<dbReference type="PANTHER" id="PTHR31873:SF6">
    <property type="entry name" value="ASPARTATE DEHYDROGENASE DOMAIN-CONTAINING PROTEIN"/>
    <property type="match status" value="1"/>
</dbReference>
<dbReference type="GO" id="GO:0009435">
    <property type="term" value="P:NAD+ biosynthetic process"/>
    <property type="evidence" value="ECO:0007669"/>
    <property type="project" value="UniProtKB-UniRule"/>
</dbReference>
<dbReference type="PIRSF" id="PIRSF005227">
    <property type="entry name" value="Asp_dh_NAD_syn"/>
    <property type="match status" value="1"/>
</dbReference>
<comment type="catalytic activity">
    <reaction evidence="6">
        <text>L-aspartate + NADP(+) + H2O = oxaloacetate + NH4(+) + NADPH + H(+)</text>
        <dbReference type="Rhea" id="RHEA:11784"/>
        <dbReference type="ChEBI" id="CHEBI:15377"/>
        <dbReference type="ChEBI" id="CHEBI:15378"/>
        <dbReference type="ChEBI" id="CHEBI:16452"/>
        <dbReference type="ChEBI" id="CHEBI:28938"/>
        <dbReference type="ChEBI" id="CHEBI:29991"/>
        <dbReference type="ChEBI" id="CHEBI:57783"/>
        <dbReference type="ChEBI" id="CHEBI:58349"/>
        <dbReference type="EC" id="1.4.1.21"/>
    </reaction>
</comment>
<comment type="function">
    <text evidence="6">Specifically catalyzes the NAD or NADP-dependent dehydrogenation of L-aspartate to iminoaspartate.</text>
</comment>
<dbReference type="NCBIfam" id="NF009828">
    <property type="entry name" value="PRK13303.1-3"/>
    <property type="match status" value="1"/>
</dbReference>
<sequence>MSEPTIRRVGIIGLGAIGRRVLEALQTQHLPSASYAVVDRMQHPEAFTGSRHLTLFSDVRSLIDWQPDLVIECAGHGAVVDAVPACLRAGIDVVIASIGALADRALREDLEQAANAGKARLILVSGAIGGLDAIRSARAAGLDEVIYIGRKPPQAWGGTPADDVFDLASIDEPTTIFRGSAAQASVLFPKNANVTAAVALSGVGFELTQVQLIADPGVHKNVHEVQARGAFGELSIRLINNPLPDNVKTSWLAALSIEEAVAKQLQALVF</sequence>
<dbReference type="GO" id="GO:0050661">
    <property type="term" value="F:NADP binding"/>
    <property type="evidence" value="ECO:0007669"/>
    <property type="project" value="UniProtKB-UniRule"/>
</dbReference>
<dbReference type="UniPathway" id="UPA00253">
    <property type="reaction ID" value="UER00456"/>
</dbReference>